<dbReference type="Proteomes" id="UP000316621">
    <property type="component" value="Chromosome 3"/>
</dbReference>
<dbReference type="Gramene" id="RZC56881">
    <property type="protein sequence ID" value="RZC56881"/>
    <property type="gene ID" value="C5167_015731"/>
</dbReference>
<organism evidence="7 8">
    <name type="scientific">Papaver somniferum</name>
    <name type="common">Opium poppy</name>
    <dbReference type="NCBI Taxonomy" id="3469"/>
    <lineage>
        <taxon>Eukaryota</taxon>
        <taxon>Viridiplantae</taxon>
        <taxon>Streptophyta</taxon>
        <taxon>Embryophyta</taxon>
        <taxon>Tracheophyta</taxon>
        <taxon>Spermatophyta</taxon>
        <taxon>Magnoliopsida</taxon>
        <taxon>Ranunculales</taxon>
        <taxon>Papaveraceae</taxon>
        <taxon>Papaveroideae</taxon>
        <taxon>Papaver</taxon>
    </lineage>
</organism>
<dbReference type="AlphaFoldDB" id="A0A4Y7JAB8"/>
<keyword evidence="2" id="KW-0863">Zinc-finger</keyword>
<accession>A0A4Y7JAB8</accession>
<dbReference type="Pfam" id="PF02892">
    <property type="entry name" value="zf-BED"/>
    <property type="match status" value="1"/>
</dbReference>
<protein>
    <recommendedName>
        <fullName evidence="6">BED-type domain-containing protein</fullName>
    </recommendedName>
</protein>
<keyword evidence="5" id="KW-0804">Transcription</keyword>
<dbReference type="InterPro" id="IPR003656">
    <property type="entry name" value="Znf_BED"/>
</dbReference>
<sequence>MDVMRVQWKPKRNLSREKIDAAANQRGRYEIRSKRAVPEFEPWSRHRPDGVRGVMTFNVLLSWSLLLAPNRRHQKPLCASIPYLISGHPGKHEKPMDKFRHPQKPYCNQQPHRNRENCIVTEQNRLFNGISLSSNISGASPASQPPAVGSTEVTPSITPEVDVTQVTQQGTHVLSPESEPYKKGKARLKVCNDYMRLNEQEAQCKHCNKKMQDHSRENGTSSMKTHLGTCSDNPNKKLYGQKSLMFRPPKPEQSSQLVVVGYDKDMCRRRLTEFVIIYELPFRIVRCATHVLTLVVKNAVMLYHKSISRIRSVIKYVTGSSSKLYKFKECAALEKIDCKKMIFLYVKTRWNSIYLMLEDAIPYERVFKRLERKDKSFRDKYIFKENSEEDNDDDIVVIDSEDYFLSSSCESECEVDVTKKKNTKKKNKPRHHAPYAADWSYAMCLVKCLKIFFDATVKFSASTQVTTHEFLWQLALIHEQLVRLRAIGDRDSYL</sequence>
<dbReference type="SUPFAM" id="SSF53098">
    <property type="entry name" value="Ribonuclease H-like"/>
    <property type="match status" value="1"/>
</dbReference>
<dbReference type="SMART" id="SM00614">
    <property type="entry name" value="ZnF_BED"/>
    <property type="match status" value="1"/>
</dbReference>
<evidence type="ECO:0000256" key="3">
    <source>
        <dbReference type="ARBA" id="ARBA00022833"/>
    </source>
</evidence>
<keyword evidence="1" id="KW-0479">Metal-binding</keyword>
<proteinExistence type="predicted"/>
<keyword evidence="4" id="KW-0805">Transcription regulation</keyword>
<dbReference type="GO" id="GO:0003677">
    <property type="term" value="F:DNA binding"/>
    <property type="evidence" value="ECO:0007669"/>
    <property type="project" value="InterPro"/>
</dbReference>
<dbReference type="GO" id="GO:0008270">
    <property type="term" value="F:zinc ion binding"/>
    <property type="evidence" value="ECO:0007669"/>
    <property type="project" value="UniProtKB-KW"/>
</dbReference>
<keyword evidence="3" id="KW-0862">Zinc</keyword>
<reference evidence="7 8" key="1">
    <citation type="journal article" date="2018" name="Science">
        <title>The opium poppy genome and morphinan production.</title>
        <authorList>
            <person name="Guo L."/>
            <person name="Winzer T."/>
            <person name="Yang X."/>
            <person name="Li Y."/>
            <person name="Ning Z."/>
            <person name="He Z."/>
            <person name="Teodor R."/>
            <person name="Lu Y."/>
            <person name="Bowser T.A."/>
            <person name="Graham I.A."/>
            <person name="Ye K."/>
        </authorList>
    </citation>
    <scope>NUCLEOTIDE SEQUENCE [LARGE SCALE GENOMIC DNA]</scope>
    <source>
        <strain evidence="8">cv. HN1</strain>
        <tissue evidence="7">Leaves</tissue>
    </source>
</reference>
<evidence type="ECO:0000256" key="2">
    <source>
        <dbReference type="ARBA" id="ARBA00022771"/>
    </source>
</evidence>
<evidence type="ECO:0000313" key="7">
    <source>
        <dbReference type="EMBL" id="RZC56881.1"/>
    </source>
</evidence>
<dbReference type="EMBL" id="CM010717">
    <property type="protein sequence ID" value="RZC56881.1"/>
    <property type="molecule type" value="Genomic_DNA"/>
</dbReference>
<evidence type="ECO:0000259" key="6">
    <source>
        <dbReference type="Pfam" id="PF02892"/>
    </source>
</evidence>
<evidence type="ECO:0000256" key="5">
    <source>
        <dbReference type="ARBA" id="ARBA00023163"/>
    </source>
</evidence>
<keyword evidence="8" id="KW-1185">Reference proteome</keyword>
<evidence type="ECO:0000313" key="8">
    <source>
        <dbReference type="Proteomes" id="UP000316621"/>
    </source>
</evidence>
<name>A0A4Y7JAB8_PAPSO</name>
<dbReference type="PANTHER" id="PTHR46481">
    <property type="entry name" value="ZINC FINGER BED DOMAIN-CONTAINING PROTEIN 4"/>
    <property type="match status" value="1"/>
</dbReference>
<dbReference type="InterPro" id="IPR012337">
    <property type="entry name" value="RNaseH-like_sf"/>
</dbReference>
<dbReference type="PANTHER" id="PTHR46481:SF8">
    <property type="entry name" value="ZINC FINGER BED DOMAIN-CONTAINING PROTEIN RICESLEEPER 1-LIKE"/>
    <property type="match status" value="1"/>
</dbReference>
<dbReference type="InterPro" id="IPR052035">
    <property type="entry name" value="ZnF_BED_domain_contain"/>
</dbReference>
<feature type="domain" description="BED-type" evidence="6">
    <location>
        <begin position="198"/>
        <end position="229"/>
    </location>
</feature>
<evidence type="ECO:0000256" key="1">
    <source>
        <dbReference type="ARBA" id="ARBA00022723"/>
    </source>
</evidence>
<evidence type="ECO:0000256" key="4">
    <source>
        <dbReference type="ARBA" id="ARBA00023015"/>
    </source>
</evidence>
<gene>
    <name evidence="7" type="ORF">C5167_015731</name>
</gene>